<dbReference type="SMART" id="SM00724">
    <property type="entry name" value="TLC"/>
    <property type="match status" value="1"/>
</dbReference>
<comment type="subcellular location">
    <subcellularLocation>
        <location evidence="1">Membrane</location>
        <topology evidence="1">Multi-pass membrane protein</topology>
    </subcellularLocation>
</comment>
<evidence type="ECO:0000313" key="9">
    <source>
        <dbReference type="Proteomes" id="UP000007110"/>
    </source>
</evidence>
<dbReference type="PANTHER" id="PTHR13439:SF4">
    <property type="entry name" value="TLC DOMAIN-CONTAINING PROTEIN"/>
    <property type="match status" value="1"/>
</dbReference>
<dbReference type="GO" id="GO:0097035">
    <property type="term" value="P:regulation of membrane lipid distribution"/>
    <property type="evidence" value="ECO:0000318"/>
    <property type="project" value="GO_Central"/>
</dbReference>
<evidence type="ECO:0000256" key="4">
    <source>
        <dbReference type="ARBA" id="ARBA00023136"/>
    </source>
</evidence>
<reference evidence="8" key="2">
    <citation type="submission" date="2021-01" db="UniProtKB">
        <authorList>
            <consortium name="EnsemblMetazoa"/>
        </authorList>
    </citation>
    <scope>IDENTIFICATION</scope>
</reference>
<keyword evidence="3 6" id="KW-1133">Transmembrane helix</keyword>
<dbReference type="KEGG" id="spu:100894065"/>
<evidence type="ECO:0000259" key="7">
    <source>
        <dbReference type="PROSITE" id="PS50922"/>
    </source>
</evidence>
<reference evidence="9" key="1">
    <citation type="submission" date="2015-02" db="EMBL/GenBank/DDBJ databases">
        <title>Genome sequencing for Strongylocentrotus purpuratus.</title>
        <authorList>
            <person name="Murali S."/>
            <person name="Liu Y."/>
            <person name="Vee V."/>
            <person name="English A."/>
            <person name="Wang M."/>
            <person name="Skinner E."/>
            <person name="Han Y."/>
            <person name="Muzny D.M."/>
            <person name="Worley K.C."/>
            <person name="Gibbs R.A."/>
        </authorList>
    </citation>
    <scope>NUCLEOTIDE SEQUENCE</scope>
</reference>
<dbReference type="AlphaFoldDB" id="A0A7M7HCF1"/>
<dbReference type="InParanoid" id="A0A7M7HCF1"/>
<dbReference type="GO" id="GO:0005886">
    <property type="term" value="C:plasma membrane"/>
    <property type="evidence" value="ECO:0000318"/>
    <property type="project" value="GO_Central"/>
</dbReference>
<evidence type="ECO:0000256" key="6">
    <source>
        <dbReference type="SAM" id="Phobius"/>
    </source>
</evidence>
<dbReference type="GO" id="GO:0055091">
    <property type="term" value="P:phospholipid homeostasis"/>
    <property type="evidence" value="ECO:0000318"/>
    <property type="project" value="GO_Central"/>
</dbReference>
<feature type="domain" description="TLC" evidence="7">
    <location>
        <begin position="57"/>
        <end position="250"/>
    </location>
</feature>
<feature type="transmembrane region" description="Helical" evidence="6">
    <location>
        <begin position="222"/>
        <end position="242"/>
    </location>
</feature>
<dbReference type="OMA" id="PLMIHHT"/>
<dbReference type="Pfam" id="PF03798">
    <property type="entry name" value="TRAM_LAG1_CLN8"/>
    <property type="match status" value="1"/>
</dbReference>
<evidence type="ECO:0000256" key="5">
    <source>
        <dbReference type="PROSITE-ProRule" id="PRU00205"/>
    </source>
</evidence>
<sequence>MNTLLQSITSEISILVYEMEVSPSTSFAVMAMSMITCFILNALIDKLPVPSKYAERSRRHKWRNVLVSTVHAVSGTIGGFASIYLTPELLSDHLNALSSTMLISMAISNGYYVYDFCDLARNTKLAEFLPLMIHHTMGMGFVCWVLIERKLIGIIAISSCMELNGIFLHLRHILLMCSYKKSDIVFQINNVFNVVTYFVLRLGIFTYVTWWLCGHWTEVGLLLPPMAAILLILNILLFYRLIKSDYFGRSQKSEESDIMSGDE</sequence>
<protein>
    <recommendedName>
        <fullName evidence="7">TLC domain-containing protein</fullName>
    </recommendedName>
</protein>
<feature type="transmembrane region" description="Helical" evidence="6">
    <location>
        <begin position="65"/>
        <end position="84"/>
    </location>
</feature>
<keyword evidence="4 5" id="KW-0472">Membrane</keyword>
<keyword evidence="9" id="KW-1185">Reference proteome</keyword>
<name>A0A7M7HCF1_STRPU</name>
<proteinExistence type="predicted"/>
<feature type="transmembrane region" description="Helical" evidence="6">
    <location>
        <begin position="191"/>
        <end position="210"/>
    </location>
</feature>
<dbReference type="InterPro" id="IPR050846">
    <property type="entry name" value="TLCD"/>
</dbReference>
<dbReference type="PANTHER" id="PTHR13439">
    <property type="entry name" value="CT120 PROTEIN"/>
    <property type="match status" value="1"/>
</dbReference>
<feature type="transmembrane region" description="Helical" evidence="6">
    <location>
        <begin position="25"/>
        <end position="44"/>
    </location>
</feature>
<dbReference type="Proteomes" id="UP000007110">
    <property type="component" value="Unassembled WGS sequence"/>
</dbReference>
<feature type="transmembrane region" description="Helical" evidence="6">
    <location>
        <begin position="153"/>
        <end position="170"/>
    </location>
</feature>
<evidence type="ECO:0000313" key="8">
    <source>
        <dbReference type="EnsemblMetazoa" id="XP_011662739"/>
    </source>
</evidence>
<keyword evidence="2 5" id="KW-0812">Transmembrane</keyword>
<evidence type="ECO:0000256" key="3">
    <source>
        <dbReference type="ARBA" id="ARBA00022989"/>
    </source>
</evidence>
<dbReference type="EnsemblMetazoa" id="XM_011664437">
    <property type="protein sequence ID" value="XP_011662739"/>
    <property type="gene ID" value="LOC100894065"/>
</dbReference>
<dbReference type="GeneID" id="100894065"/>
<evidence type="ECO:0000256" key="2">
    <source>
        <dbReference type="ARBA" id="ARBA00022692"/>
    </source>
</evidence>
<dbReference type="PROSITE" id="PS50922">
    <property type="entry name" value="TLC"/>
    <property type="match status" value="1"/>
</dbReference>
<organism evidence="8 9">
    <name type="scientific">Strongylocentrotus purpuratus</name>
    <name type="common">Purple sea urchin</name>
    <dbReference type="NCBI Taxonomy" id="7668"/>
    <lineage>
        <taxon>Eukaryota</taxon>
        <taxon>Metazoa</taxon>
        <taxon>Echinodermata</taxon>
        <taxon>Eleutherozoa</taxon>
        <taxon>Echinozoa</taxon>
        <taxon>Echinoidea</taxon>
        <taxon>Euechinoidea</taxon>
        <taxon>Echinacea</taxon>
        <taxon>Camarodonta</taxon>
        <taxon>Echinidea</taxon>
        <taxon>Strongylocentrotidae</taxon>
        <taxon>Strongylocentrotus</taxon>
    </lineage>
</organism>
<dbReference type="GO" id="GO:0007009">
    <property type="term" value="P:plasma membrane organization"/>
    <property type="evidence" value="ECO:0000318"/>
    <property type="project" value="GO_Central"/>
</dbReference>
<dbReference type="OrthoDB" id="10266980at2759"/>
<evidence type="ECO:0000256" key="1">
    <source>
        <dbReference type="ARBA" id="ARBA00004141"/>
    </source>
</evidence>
<dbReference type="InterPro" id="IPR006634">
    <property type="entry name" value="TLC-dom"/>
</dbReference>
<feature type="transmembrane region" description="Helical" evidence="6">
    <location>
        <begin position="96"/>
        <end position="114"/>
    </location>
</feature>
<dbReference type="GO" id="GO:0071709">
    <property type="term" value="P:membrane assembly"/>
    <property type="evidence" value="ECO:0000318"/>
    <property type="project" value="GO_Central"/>
</dbReference>
<feature type="transmembrane region" description="Helical" evidence="6">
    <location>
        <begin position="126"/>
        <end position="147"/>
    </location>
</feature>
<accession>A0A7M7HCF1</accession>
<dbReference type="RefSeq" id="XP_011662739.2">
    <property type="nucleotide sequence ID" value="XM_011664437.2"/>
</dbReference>